<accession>A0A510JYS6</accession>
<feature type="transmembrane region" description="Helical" evidence="1">
    <location>
        <begin position="203"/>
        <end position="224"/>
    </location>
</feature>
<dbReference type="AlphaFoldDB" id="A0A510JYS6"/>
<proteinExistence type="predicted"/>
<feature type="transmembrane region" description="Helical" evidence="1">
    <location>
        <begin position="78"/>
        <end position="98"/>
    </location>
</feature>
<dbReference type="Proteomes" id="UP000422644">
    <property type="component" value="Chromosome"/>
</dbReference>
<keyword evidence="1" id="KW-0472">Membrane</keyword>
<keyword evidence="1" id="KW-0812">Transmembrane</keyword>
<evidence type="ECO:0000256" key="1">
    <source>
        <dbReference type="SAM" id="Phobius"/>
    </source>
</evidence>
<gene>
    <name evidence="2" type="ORF">JMUB3870_0523</name>
</gene>
<feature type="transmembrane region" description="Helical" evidence="1">
    <location>
        <begin position="110"/>
        <end position="130"/>
    </location>
</feature>
<feature type="transmembrane region" description="Helical" evidence="1">
    <location>
        <begin position="21"/>
        <end position="44"/>
    </location>
</feature>
<reference evidence="2 3" key="1">
    <citation type="submission" date="2019-07" db="EMBL/GenBank/DDBJ databases">
        <title>Complete Genome Sequence of Leptotrichia trevisanii Strain JMUB3870.</title>
        <authorList>
            <person name="Watanabe S."/>
            <person name="Cui L."/>
        </authorList>
    </citation>
    <scope>NUCLEOTIDE SEQUENCE [LARGE SCALE GENOMIC DNA]</scope>
    <source>
        <strain evidence="2 3">JMUB3870</strain>
    </source>
</reference>
<dbReference type="RefSeq" id="WP_197738423.1">
    <property type="nucleotide sequence ID" value="NZ_AP019831.1"/>
</dbReference>
<name>A0A510JYS6_9FUSO</name>
<organism evidence="2 3">
    <name type="scientific">Leptotrichia trevisanii</name>
    <dbReference type="NCBI Taxonomy" id="109328"/>
    <lineage>
        <taxon>Bacteria</taxon>
        <taxon>Fusobacteriati</taxon>
        <taxon>Fusobacteriota</taxon>
        <taxon>Fusobacteriia</taxon>
        <taxon>Fusobacteriales</taxon>
        <taxon>Leptotrichiaceae</taxon>
        <taxon>Leptotrichia</taxon>
    </lineage>
</organism>
<sequence>MKMKKVKFLNYLFRIDERNNLFTITSVVLNFIIFFNLTFTEFIYPKKLRAWYNLSESKFYPIKQANKNIEKINTKLKFLTISLTFLIIILTILLVVIFIKHYIKNEVSEIFKLSYISLISAVLSIVIEKIIKTETFSLFIILLAIIINIWKLFTDNKHKNEKLNFFETESEKTKYKQSENSTNEDIDYNNKKIKKDYKFKDNIVILLLISTIIVLINISGWLYFINKKNNGNLTKKENTSKDNATIIEDKNKSNEKTKNISSNNGNYEVIAGYEYKKNNGKTSTFSKRSLGYEQTLIGVENQYQAYIDIKAEYCEAIKEIEKVDKRIVPGTNKPFTQATYIEVDDAYKEYLQKIAQIRQVVILAIADEDMENEAGCHYKGTYWNNANSQYKAKQFYSNEVDNYYNNYTN</sequence>
<evidence type="ECO:0000313" key="3">
    <source>
        <dbReference type="Proteomes" id="UP000422644"/>
    </source>
</evidence>
<protein>
    <submittedName>
        <fullName evidence="2">Uncharacterized protein</fullName>
    </submittedName>
</protein>
<dbReference type="EMBL" id="AP019831">
    <property type="protein sequence ID" value="BBM44416.1"/>
    <property type="molecule type" value="Genomic_DNA"/>
</dbReference>
<keyword evidence="1" id="KW-1133">Transmembrane helix</keyword>
<evidence type="ECO:0000313" key="2">
    <source>
        <dbReference type="EMBL" id="BBM44416.1"/>
    </source>
</evidence>
<keyword evidence="3" id="KW-1185">Reference proteome</keyword>
<feature type="transmembrane region" description="Helical" evidence="1">
    <location>
        <begin position="136"/>
        <end position="153"/>
    </location>
</feature>